<protein>
    <submittedName>
        <fullName evidence="2">Signal peptide-containing protein</fullName>
    </submittedName>
</protein>
<dbReference type="VEuPathDB" id="PiroplasmaDB:BEWA_003040"/>
<feature type="chain" id="PRO_5003940032" evidence="1">
    <location>
        <begin position="21"/>
        <end position="186"/>
    </location>
</feature>
<evidence type="ECO:0000313" key="3">
    <source>
        <dbReference type="Proteomes" id="UP000031512"/>
    </source>
</evidence>
<dbReference type="InterPro" id="IPR007480">
    <property type="entry name" value="DUF529"/>
</dbReference>
<proteinExistence type="predicted"/>
<dbReference type="AlphaFoldDB" id="L0B0Z5"/>
<dbReference type="Pfam" id="PF04385">
    <property type="entry name" value="FAINT"/>
    <property type="match status" value="1"/>
</dbReference>
<keyword evidence="3" id="KW-1185">Reference proteome</keyword>
<reference evidence="2 3" key="1">
    <citation type="journal article" date="2012" name="BMC Genomics">
        <title>Comparative genomic analysis and phylogenetic position of Theileria equi.</title>
        <authorList>
            <person name="Kappmeyer L.S."/>
            <person name="Thiagarajan M."/>
            <person name="Herndon D.R."/>
            <person name="Ramsay J.D."/>
            <person name="Caler E."/>
            <person name="Djikeng A."/>
            <person name="Gillespie J.J."/>
            <person name="Lau A.O."/>
            <person name="Roalson E.H."/>
            <person name="Silva J.C."/>
            <person name="Silva M.G."/>
            <person name="Suarez C.E."/>
            <person name="Ueti M.W."/>
            <person name="Nene V.M."/>
            <person name="Mealey R.H."/>
            <person name="Knowles D.P."/>
            <person name="Brayton K.A."/>
        </authorList>
    </citation>
    <scope>NUCLEOTIDE SEQUENCE [LARGE SCALE GENOMIC DNA]</scope>
    <source>
        <strain evidence="2 3">WA</strain>
    </source>
</reference>
<dbReference type="EMBL" id="CP001670">
    <property type="protein sequence ID" value="AFZ80896.1"/>
    <property type="molecule type" value="Genomic_DNA"/>
</dbReference>
<gene>
    <name evidence="2" type="ORF">BEWA_003040</name>
</gene>
<dbReference type="GeneID" id="15805316"/>
<feature type="signal peptide" evidence="1">
    <location>
        <begin position="1"/>
        <end position="20"/>
    </location>
</feature>
<evidence type="ECO:0000256" key="1">
    <source>
        <dbReference type="SAM" id="SignalP"/>
    </source>
</evidence>
<organism evidence="2 3">
    <name type="scientific">Theileria equi strain WA</name>
    <dbReference type="NCBI Taxonomy" id="1537102"/>
    <lineage>
        <taxon>Eukaryota</taxon>
        <taxon>Sar</taxon>
        <taxon>Alveolata</taxon>
        <taxon>Apicomplexa</taxon>
        <taxon>Aconoidasida</taxon>
        <taxon>Piroplasmida</taxon>
        <taxon>Theileriidae</taxon>
        <taxon>Theileria</taxon>
    </lineage>
</organism>
<dbReference type="RefSeq" id="XP_004830562.1">
    <property type="nucleotide sequence ID" value="XM_004830505.1"/>
</dbReference>
<accession>L0B0Z5</accession>
<keyword evidence="1" id="KW-0732">Signal</keyword>
<evidence type="ECO:0000313" key="2">
    <source>
        <dbReference type="EMBL" id="AFZ80896.1"/>
    </source>
</evidence>
<sequence length="186" mass="21409">MKILVGFCAFLALKFGYCAGTLKTYRGIDSYVYEFHNEAYFEEGDFYGKVIDGEFERISKTAPVRPPAPITLNICDPDAESLDINTSDCEYGVTIQKFSPEHGFVIKSVVDSHRKVWEAFGDEKCLYVLLMTSYTSDIITLEIESEGKLDPIYFSREYGRWRSITEEGFNERFRRMGELSSLNKYL</sequence>
<name>L0B0Z5_THEEQ</name>
<dbReference type="Proteomes" id="UP000031512">
    <property type="component" value="Chromosome 3"/>
</dbReference>
<dbReference type="KEGG" id="beq:BEWA_003040"/>